<dbReference type="SUPFAM" id="SSF48403">
    <property type="entry name" value="Ankyrin repeat"/>
    <property type="match status" value="2"/>
</dbReference>
<dbReference type="PROSITE" id="PS50088">
    <property type="entry name" value="ANK_REPEAT"/>
    <property type="match status" value="10"/>
</dbReference>
<dbReference type="Gene3D" id="3.50.100.10">
    <property type="entry name" value="protein il1583 domain"/>
    <property type="match status" value="1"/>
</dbReference>
<comment type="caution">
    <text evidence="4">The sequence shown here is derived from an EMBL/GenBank/DDBJ whole genome shotgun (WGS) entry which is preliminary data.</text>
</comment>
<dbReference type="InterPro" id="IPR036770">
    <property type="entry name" value="Ankyrin_rpt-contain_sf"/>
</dbReference>
<evidence type="ECO:0000313" key="5">
    <source>
        <dbReference type="Proteomes" id="UP001151699"/>
    </source>
</evidence>
<evidence type="ECO:0000313" key="4">
    <source>
        <dbReference type="EMBL" id="KAJ6644845.1"/>
    </source>
</evidence>
<sequence>GAITFLLDDIEKILGAAYDELETTLTHISNEIGKCKGELHIDVPEKIIKGPKELYIEKLAECLQGINDCYNRDYNPDYLPGWDKKRKITGLLASIQQDIVEILKQQNKDSGSDVQHNQEELYQKSLQYLKKILQTVDEPQISDASSQGVLQYLNKILEVEDKQSTTNIQIREALQFLRKISAVQDKPHSSGIDQQDNDLQQIVRTEHEKYKWHEWFQKTWPRNEQGIILHHNFEQTNKVAKNSSQHDHLLAIRNRLINAYYLQAEGQEAQENKQYQTFTQKEQKLAREKKPPVSIEENILVKKGLLSKEEAPYLDYQIYQIIIEALTPPEIPEMNNNAAVRNNIIAILDNIDVIFKNTKQLFTIVKNLYPGNLDDDKVNLEDQNGNTLLHLAAYKGESNIVEFLLSKGAEVNARNLQGRSPLISAALAEHYNIVEFLLSKGASVNMNGIFNILNRITLLPNDDKVNLEDQNGNTLLHLAASVGKYNMLDSLLLNGAEVNAKNLDGRSPLASAALAGHYDSVEFLLSKGASIDMDGIFNILIGINSLPLKERLEYTNLVKILLDNGKVNSKDQNDNGKVNSKDQNGNTLLHLAASAGEYNIVGGLLLNGAEVNAKNLDGRSPLASAALAGHYNIVECLFARGVNIDMDGIINILISINSLPLKERLEYTNLVKILLDNGKVNSKDQNGNTLLHWAAYKGESNIVESLLSKGAEGRSPLISAARADHYNIVEFLLSKGASVNMNGIFNILTGINSLPAEEPLKYTNLVKILLDNGKVNSKDQNGNTLLHLAASAGNCKIMELLLSKGAEINIQNNNKNTPLHQAVDNQNVEAVKLLTRRGASVSIENNQQVTPLKLALGQTNTNSSKGNLLLEGGKLINWPNRMDTQVLEKIKNYLIGKSNVELENKIKERWIGYYLQDNFGENHFMSLTVGKSREEAAKAAKNKLLGKYEMLHTDNIYNIDECIKIYN</sequence>
<feature type="repeat" description="ANK" evidence="3">
    <location>
        <begin position="617"/>
        <end position="649"/>
    </location>
</feature>
<dbReference type="AlphaFoldDB" id="A0A9Q0S660"/>
<evidence type="ECO:0000256" key="1">
    <source>
        <dbReference type="ARBA" id="ARBA00022737"/>
    </source>
</evidence>
<proteinExistence type="predicted"/>
<dbReference type="PROSITE" id="PS50297">
    <property type="entry name" value="ANK_REP_REGION"/>
    <property type="match status" value="10"/>
</dbReference>
<feature type="repeat" description="ANK" evidence="3">
    <location>
        <begin position="584"/>
        <end position="616"/>
    </location>
</feature>
<dbReference type="OrthoDB" id="439236at2759"/>
<dbReference type="Gene3D" id="1.25.40.20">
    <property type="entry name" value="Ankyrin repeat-containing domain"/>
    <property type="match status" value="5"/>
</dbReference>
<dbReference type="PRINTS" id="PR01415">
    <property type="entry name" value="ANKYRIN"/>
</dbReference>
<feature type="repeat" description="ANK" evidence="3">
    <location>
        <begin position="814"/>
        <end position="846"/>
    </location>
</feature>
<feature type="repeat" description="ANK" evidence="3">
    <location>
        <begin position="686"/>
        <end position="712"/>
    </location>
</feature>
<dbReference type="PANTHER" id="PTHR24198">
    <property type="entry name" value="ANKYRIN REPEAT AND PROTEIN KINASE DOMAIN-CONTAINING PROTEIN"/>
    <property type="match status" value="1"/>
</dbReference>
<feature type="repeat" description="ANK" evidence="3">
    <location>
        <begin position="781"/>
        <end position="813"/>
    </location>
</feature>
<evidence type="ECO:0000256" key="3">
    <source>
        <dbReference type="PROSITE-ProRule" id="PRU00023"/>
    </source>
</evidence>
<reference evidence="4" key="1">
    <citation type="submission" date="2022-07" db="EMBL/GenBank/DDBJ databases">
        <authorList>
            <person name="Trinca V."/>
            <person name="Uliana J.V.C."/>
            <person name="Torres T.T."/>
            <person name="Ward R.J."/>
            <person name="Monesi N."/>
        </authorList>
    </citation>
    <scope>NUCLEOTIDE SEQUENCE</scope>
    <source>
        <strain evidence="4">HSMRA1968</strain>
        <tissue evidence="4">Whole embryos</tissue>
    </source>
</reference>
<feature type="non-terminal residue" evidence="4">
    <location>
        <position position="967"/>
    </location>
</feature>
<feature type="repeat" description="ANK" evidence="3">
    <location>
        <begin position="417"/>
        <end position="449"/>
    </location>
</feature>
<feature type="repeat" description="ANK" evidence="3">
    <location>
        <begin position="504"/>
        <end position="536"/>
    </location>
</feature>
<dbReference type="EMBL" id="WJQU01000001">
    <property type="protein sequence ID" value="KAJ6644845.1"/>
    <property type="molecule type" value="Genomic_DNA"/>
</dbReference>
<gene>
    <name evidence="4" type="primary">ANKRD50_1</name>
    <name evidence="4" type="ORF">Bhyg_00040</name>
</gene>
<accession>A0A9Q0S660</accession>
<dbReference type="SMART" id="SM00248">
    <property type="entry name" value="ANK"/>
    <property type="match status" value="10"/>
</dbReference>
<dbReference type="Pfam" id="PF12796">
    <property type="entry name" value="Ank_2"/>
    <property type="match status" value="5"/>
</dbReference>
<dbReference type="PANTHER" id="PTHR24198:SF165">
    <property type="entry name" value="ANKYRIN REPEAT-CONTAINING PROTEIN-RELATED"/>
    <property type="match status" value="1"/>
</dbReference>
<feature type="repeat" description="ANK" evidence="3">
    <location>
        <begin position="471"/>
        <end position="503"/>
    </location>
</feature>
<keyword evidence="1" id="KW-0677">Repeat</keyword>
<dbReference type="GO" id="GO:0005737">
    <property type="term" value="C:cytoplasm"/>
    <property type="evidence" value="ECO:0007669"/>
    <property type="project" value="TreeGrafter"/>
</dbReference>
<protein>
    <submittedName>
        <fullName evidence="4">Ankyrin repeat domain-containing protein 50</fullName>
    </submittedName>
</protein>
<dbReference type="InterPro" id="IPR002110">
    <property type="entry name" value="Ankyrin_rpt"/>
</dbReference>
<feature type="repeat" description="ANK" evidence="3">
    <location>
        <begin position="384"/>
        <end position="416"/>
    </location>
</feature>
<evidence type="ECO:0000256" key="2">
    <source>
        <dbReference type="ARBA" id="ARBA00023043"/>
    </source>
</evidence>
<organism evidence="4 5">
    <name type="scientific">Pseudolycoriella hygida</name>
    <dbReference type="NCBI Taxonomy" id="35572"/>
    <lineage>
        <taxon>Eukaryota</taxon>
        <taxon>Metazoa</taxon>
        <taxon>Ecdysozoa</taxon>
        <taxon>Arthropoda</taxon>
        <taxon>Hexapoda</taxon>
        <taxon>Insecta</taxon>
        <taxon>Pterygota</taxon>
        <taxon>Neoptera</taxon>
        <taxon>Endopterygota</taxon>
        <taxon>Diptera</taxon>
        <taxon>Nematocera</taxon>
        <taxon>Sciaroidea</taxon>
        <taxon>Sciaridae</taxon>
        <taxon>Pseudolycoriella</taxon>
    </lineage>
</organism>
<keyword evidence="5" id="KW-1185">Reference proteome</keyword>
<dbReference type="Proteomes" id="UP001151699">
    <property type="component" value="Chromosome A"/>
</dbReference>
<keyword evidence="2 3" id="KW-0040">ANK repeat</keyword>
<name>A0A9Q0S660_9DIPT</name>
<feature type="repeat" description="ANK" evidence="3">
    <location>
        <begin position="712"/>
        <end position="744"/>
    </location>
</feature>